<dbReference type="InterPro" id="IPR000719">
    <property type="entry name" value="Prot_kinase_dom"/>
</dbReference>
<dbReference type="Gene3D" id="3.30.200.20">
    <property type="entry name" value="Phosphorylase Kinase, domain 1"/>
    <property type="match status" value="1"/>
</dbReference>
<feature type="domain" description="Protein kinase" evidence="1">
    <location>
        <begin position="109"/>
        <end position="356"/>
    </location>
</feature>
<dbReference type="AlphaFoldDB" id="A0AAD5YYM7"/>
<dbReference type="GO" id="GO:0004674">
    <property type="term" value="F:protein serine/threonine kinase activity"/>
    <property type="evidence" value="ECO:0007669"/>
    <property type="project" value="TreeGrafter"/>
</dbReference>
<evidence type="ECO:0000259" key="1">
    <source>
        <dbReference type="PROSITE" id="PS50011"/>
    </source>
</evidence>
<proteinExistence type="predicted"/>
<sequence length="371" mass="42122">MLSQQAYLILPPSWRFDGFTFEEYDENDHSFLCDLLLGGLTQSTLTRDSLQDHLNREEAQCLLDFSSKLFNGKGRLTPKDSKRILSFISELFKSPQVFPTDCELKDVQCDLTKPINEGGFGYICQGTYMNHTVCIKAVRLYRQQDNIRNLRSLKHSSVLWRLPRGSGFPKNLPCNKMDGSSGSEPILEHKDPNPPRVLLLLDVINGLQHLHEYRTIHADLKASNVLVSSSGHARVIGDFGISHLRQGTSTQVSNGTPRWTASELIMDETAKPTRQSDIWSYTCLCFEVFTGELPFAQYSKTYQLCMAIVKGSITPLSSVSAVIVSRIDGQMRRSLERRWSYTPDERPTSQEIKSFFESLDILDDRPLEEDD</sequence>
<dbReference type="InterPro" id="IPR051681">
    <property type="entry name" value="Ser/Thr_Kinases-Pseudokinases"/>
</dbReference>
<dbReference type="Gene3D" id="1.10.510.10">
    <property type="entry name" value="Transferase(Phosphotransferase) domain 1"/>
    <property type="match status" value="1"/>
</dbReference>
<evidence type="ECO:0000313" key="3">
    <source>
        <dbReference type="Proteomes" id="UP001213000"/>
    </source>
</evidence>
<protein>
    <recommendedName>
        <fullName evidence="1">Protein kinase domain-containing protein</fullName>
    </recommendedName>
</protein>
<reference evidence="2" key="1">
    <citation type="submission" date="2022-07" db="EMBL/GenBank/DDBJ databases">
        <title>Genome Sequence of Leucocoprinus birnbaumii.</title>
        <authorList>
            <person name="Buettner E."/>
        </authorList>
    </citation>
    <scope>NUCLEOTIDE SEQUENCE</scope>
    <source>
        <strain evidence="2">VT141</strain>
    </source>
</reference>
<evidence type="ECO:0000313" key="2">
    <source>
        <dbReference type="EMBL" id="KAJ3572530.1"/>
    </source>
</evidence>
<comment type="caution">
    <text evidence="2">The sequence shown here is derived from an EMBL/GenBank/DDBJ whole genome shotgun (WGS) entry which is preliminary data.</text>
</comment>
<name>A0AAD5YYM7_9AGAR</name>
<dbReference type="EMBL" id="JANIEX010000139">
    <property type="protein sequence ID" value="KAJ3572530.1"/>
    <property type="molecule type" value="Genomic_DNA"/>
</dbReference>
<dbReference type="PANTHER" id="PTHR44329">
    <property type="entry name" value="SERINE/THREONINE-PROTEIN KINASE TNNI3K-RELATED"/>
    <property type="match status" value="1"/>
</dbReference>
<dbReference type="InterPro" id="IPR011009">
    <property type="entry name" value="Kinase-like_dom_sf"/>
</dbReference>
<dbReference type="PROSITE" id="PS50011">
    <property type="entry name" value="PROTEIN_KINASE_DOM"/>
    <property type="match status" value="1"/>
</dbReference>
<dbReference type="Proteomes" id="UP001213000">
    <property type="component" value="Unassembled WGS sequence"/>
</dbReference>
<dbReference type="Pfam" id="PF00069">
    <property type="entry name" value="Pkinase"/>
    <property type="match status" value="1"/>
</dbReference>
<dbReference type="GO" id="GO:0005524">
    <property type="term" value="F:ATP binding"/>
    <property type="evidence" value="ECO:0007669"/>
    <property type="project" value="InterPro"/>
</dbReference>
<keyword evidence="3" id="KW-1185">Reference proteome</keyword>
<accession>A0AAD5YYM7</accession>
<gene>
    <name evidence="2" type="ORF">NP233_g3035</name>
</gene>
<dbReference type="SMART" id="SM00220">
    <property type="entry name" value="S_TKc"/>
    <property type="match status" value="1"/>
</dbReference>
<dbReference type="SUPFAM" id="SSF56112">
    <property type="entry name" value="Protein kinase-like (PK-like)"/>
    <property type="match status" value="1"/>
</dbReference>
<organism evidence="2 3">
    <name type="scientific">Leucocoprinus birnbaumii</name>
    <dbReference type="NCBI Taxonomy" id="56174"/>
    <lineage>
        <taxon>Eukaryota</taxon>
        <taxon>Fungi</taxon>
        <taxon>Dikarya</taxon>
        <taxon>Basidiomycota</taxon>
        <taxon>Agaricomycotina</taxon>
        <taxon>Agaricomycetes</taxon>
        <taxon>Agaricomycetidae</taxon>
        <taxon>Agaricales</taxon>
        <taxon>Agaricineae</taxon>
        <taxon>Agaricaceae</taxon>
        <taxon>Leucocoprinus</taxon>
    </lineage>
</organism>